<dbReference type="EMBL" id="CP140154">
    <property type="protein sequence ID" value="WQG93135.1"/>
    <property type="molecule type" value="Genomic_DNA"/>
</dbReference>
<reference evidence="1 2" key="1">
    <citation type="submission" date="2023-11" db="EMBL/GenBank/DDBJ databases">
        <title>MicrobeMod: A computational toolkit for identifying prokaryotic methylation and restriction-modification with nanopore sequencing.</title>
        <authorList>
            <person name="Crits-Christoph A."/>
            <person name="Kang S.C."/>
            <person name="Lee H."/>
            <person name="Ostrov N."/>
        </authorList>
    </citation>
    <scope>NUCLEOTIDE SEQUENCE [LARGE SCALE GENOMIC DNA]</scope>
    <source>
        <strain evidence="1 2">ATCC 23090</strain>
    </source>
</reference>
<dbReference type="Pfam" id="PF01527">
    <property type="entry name" value="HTH_Tnp_1"/>
    <property type="match status" value="1"/>
</dbReference>
<accession>A0ABZ0XRJ4</accession>
<name>A0ABZ0XRJ4_9BACT</name>
<dbReference type="InterPro" id="IPR002514">
    <property type="entry name" value="Transposase_8"/>
</dbReference>
<dbReference type="InterPro" id="IPR010921">
    <property type="entry name" value="Trp_repressor/repl_initiator"/>
</dbReference>
<proteinExistence type="predicted"/>
<protein>
    <submittedName>
        <fullName evidence="1">Transposase</fullName>
    </submittedName>
</protein>
<keyword evidence="2" id="KW-1185">Reference proteome</keyword>
<organism evidence="1 2">
    <name type="scientific">Chitinophaga sancti</name>
    <dbReference type="NCBI Taxonomy" id="1004"/>
    <lineage>
        <taxon>Bacteria</taxon>
        <taxon>Pseudomonadati</taxon>
        <taxon>Bacteroidota</taxon>
        <taxon>Chitinophagia</taxon>
        <taxon>Chitinophagales</taxon>
        <taxon>Chitinophagaceae</taxon>
        <taxon>Chitinophaga</taxon>
    </lineage>
</organism>
<dbReference type="RefSeq" id="WP_317043316.1">
    <property type="nucleotide sequence ID" value="NZ_CP140154.1"/>
</dbReference>
<dbReference type="InterPro" id="IPR036388">
    <property type="entry name" value="WH-like_DNA-bd_sf"/>
</dbReference>
<evidence type="ECO:0000313" key="2">
    <source>
        <dbReference type="Proteomes" id="UP001326715"/>
    </source>
</evidence>
<dbReference type="Gene3D" id="1.10.10.10">
    <property type="entry name" value="Winged helix-like DNA-binding domain superfamily/Winged helix DNA-binding domain"/>
    <property type="match status" value="1"/>
</dbReference>
<evidence type="ECO:0000313" key="1">
    <source>
        <dbReference type="EMBL" id="WQG93135.1"/>
    </source>
</evidence>
<dbReference type="SUPFAM" id="SSF48295">
    <property type="entry name" value="TrpR-like"/>
    <property type="match status" value="1"/>
</dbReference>
<sequence length="93" mass="10947">MAKRITEQRRRKFTGDFKAKVVMEALKERSTVEELAKKYDLHPTQINTWNREAAAKLATYSNLIIGRGLFEDRIVEMQQLMKLIPEILKRRGK</sequence>
<gene>
    <name evidence="1" type="ORF">SR876_29000</name>
</gene>
<dbReference type="Proteomes" id="UP001326715">
    <property type="component" value="Chromosome"/>
</dbReference>